<feature type="compositionally biased region" description="Basic residues" evidence="7">
    <location>
        <begin position="556"/>
        <end position="566"/>
    </location>
</feature>
<evidence type="ECO:0000256" key="6">
    <source>
        <dbReference type="RuleBase" id="RU003355"/>
    </source>
</evidence>
<dbReference type="Pfam" id="PF00082">
    <property type="entry name" value="Peptidase_S8"/>
    <property type="match status" value="1"/>
</dbReference>
<protein>
    <submittedName>
        <fullName evidence="10">Peptidase S8</fullName>
    </submittedName>
</protein>
<dbReference type="InterPro" id="IPR036852">
    <property type="entry name" value="Peptidase_S8/S53_dom_sf"/>
</dbReference>
<evidence type="ECO:0000256" key="5">
    <source>
        <dbReference type="PROSITE-ProRule" id="PRU01240"/>
    </source>
</evidence>
<keyword evidence="2 5" id="KW-0645">Protease</keyword>
<dbReference type="InterPro" id="IPR022398">
    <property type="entry name" value="Peptidase_S8_His-AS"/>
</dbReference>
<feature type="compositionally biased region" description="Basic and acidic residues" evidence="7">
    <location>
        <begin position="541"/>
        <end position="550"/>
    </location>
</feature>
<dbReference type="OrthoDB" id="9798386at2"/>
<comment type="similarity">
    <text evidence="1 5 6">Belongs to the peptidase S8 family.</text>
</comment>
<name>A0A4Q1CG38_9BACT</name>
<evidence type="ECO:0000256" key="4">
    <source>
        <dbReference type="ARBA" id="ARBA00022825"/>
    </source>
</evidence>
<keyword evidence="3 5" id="KW-0378">Hydrolase</keyword>
<dbReference type="PROSITE" id="PS00136">
    <property type="entry name" value="SUBTILASE_ASP"/>
    <property type="match status" value="1"/>
</dbReference>
<evidence type="ECO:0000256" key="7">
    <source>
        <dbReference type="SAM" id="MobiDB-lite"/>
    </source>
</evidence>
<evidence type="ECO:0000313" key="11">
    <source>
        <dbReference type="Proteomes" id="UP000290204"/>
    </source>
</evidence>
<dbReference type="PANTHER" id="PTHR43399">
    <property type="entry name" value="SUBTILISIN-RELATED"/>
    <property type="match status" value="1"/>
</dbReference>
<feature type="active site" description="Charge relay system" evidence="5">
    <location>
        <position position="466"/>
    </location>
</feature>
<dbReference type="PROSITE" id="PS00137">
    <property type="entry name" value="SUBTILASE_HIS"/>
    <property type="match status" value="1"/>
</dbReference>
<proteinExistence type="inferred from homology"/>
<organism evidence="10 11">
    <name type="scientific">Lacibacter luteus</name>
    <dbReference type="NCBI Taxonomy" id="2508719"/>
    <lineage>
        <taxon>Bacteria</taxon>
        <taxon>Pseudomonadati</taxon>
        <taxon>Bacteroidota</taxon>
        <taxon>Chitinophagia</taxon>
        <taxon>Chitinophagales</taxon>
        <taxon>Chitinophagaceae</taxon>
        <taxon>Lacibacter</taxon>
    </lineage>
</organism>
<dbReference type="InterPro" id="IPR034080">
    <property type="entry name" value="Protease_P7-like_dom"/>
</dbReference>
<dbReference type="Gene3D" id="3.40.50.200">
    <property type="entry name" value="Peptidase S8/S53 domain"/>
    <property type="match status" value="2"/>
</dbReference>
<dbReference type="AlphaFoldDB" id="A0A4Q1CG38"/>
<accession>A0A4Q1CG38</accession>
<dbReference type="RefSeq" id="WP_129132048.1">
    <property type="nucleotide sequence ID" value="NZ_SDHW01000005.1"/>
</dbReference>
<dbReference type="PANTHER" id="PTHR43399:SF4">
    <property type="entry name" value="CELL WALL-ASSOCIATED PROTEASE"/>
    <property type="match status" value="1"/>
</dbReference>
<dbReference type="PRINTS" id="PR00723">
    <property type="entry name" value="SUBTILISIN"/>
</dbReference>
<dbReference type="CDD" id="cd07483">
    <property type="entry name" value="Peptidases_S8_Subtilisin_Novo-like"/>
    <property type="match status" value="1"/>
</dbReference>
<keyword evidence="11" id="KW-1185">Reference proteome</keyword>
<evidence type="ECO:0000313" key="10">
    <source>
        <dbReference type="EMBL" id="RXK58992.1"/>
    </source>
</evidence>
<dbReference type="Proteomes" id="UP000290204">
    <property type="component" value="Unassembled WGS sequence"/>
</dbReference>
<sequence>MQLNKVLLVSSVFALSSAFTFAQTSVKEDQLKGWHLKDQAADGFYGISMDKAFEFVKNRKSTTVIVAVIDSGVDTLHEDLKPVLWRNPKEIPGNGIDDDKNGYVDDIYGWNFLGGKDGRNVKEDSYEAARLYHALRSKYKGDVDESKLSPVEKEEYRIFKKAQGDIEHGSTEAQQQVLFLRGLYNKTVPSDSILKLRFKPEYTGNDLVSFKPANSKEADAKSTMFSLFKGFDMMDATNTTIVEEFGSYYKGQEKKAEASISAPKDYRGEIVKDSYYDFNDRFYGNGDVMASTPFHGTHVSGIIAAARNNGIGVDGVANNVRIMSIRAVPDGDEHDKDIALAIRYAVDNGAKIINMSFGKSFSPQKKWIDDAVRYAQSKGVLLVHAAGNDGKNVDSTENYPNPNFADTKTKATNFLTVGASGDPKTGGLAADFSNYGKNEVDVFAPGVKIYSTIPGGNTYGFAQGTSMASPVVAGLAAFILSYYPDLTPEQLKYCIEKGALNPNMQVTKPGTENEKEDFANFSRTGGLINAYEAVKVAATLKGERKQETKPTPKPQPKPKVKKTKKG</sequence>
<dbReference type="PROSITE" id="PS51892">
    <property type="entry name" value="SUBTILASE"/>
    <property type="match status" value="1"/>
</dbReference>
<dbReference type="SUPFAM" id="SSF52743">
    <property type="entry name" value="Subtilisin-like"/>
    <property type="match status" value="1"/>
</dbReference>
<feature type="active site" description="Charge relay system" evidence="5">
    <location>
        <position position="295"/>
    </location>
</feature>
<dbReference type="EMBL" id="SDHW01000005">
    <property type="protein sequence ID" value="RXK58992.1"/>
    <property type="molecule type" value="Genomic_DNA"/>
</dbReference>
<dbReference type="GO" id="GO:0004252">
    <property type="term" value="F:serine-type endopeptidase activity"/>
    <property type="evidence" value="ECO:0007669"/>
    <property type="project" value="UniProtKB-UniRule"/>
</dbReference>
<keyword evidence="8" id="KW-0732">Signal</keyword>
<evidence type="ECO:0000256" key="2">
    <source>
        <dbReference type="ARBA" id="ARBA00022670"/>
    </source>
</evidence>
<feature type="chain" id="PRO_5020915480" evidence="8">
    <location>
        <begin position="23"/>
        <end position="566"/>
    </location>
</feature>
<evidence type="ECO:0000256" key="8">
    <source>
        <dbReference type="SAM" id="SignalP"/>
    </source>
</evidence>
<dbReference type="GO" id="GO:0006508">
    <property type="term" value="P:proteolysis"/>
    <property type="evidence" value="ECO:0007669"/>
    <property type="project" value="UniProtKB-KW"/>
</dbReference>
<dbReference type="InterPro" id="IPR023828">
    <property type="entry name" value="Peptidase_S8_Ser-AS"/>
</dbReference>
<evidence type="ECO:0000256" key="1">
    <source>
        <dbReference type="ARBA" id="ARBA00011073"/>
    </source>
</evidence>
<feature type="signal peptide" evidence="8">
    <location>
        <begin position="1"/>
        <end position="22"/>
    </location>
</feature>
<dbReference type="InterPro" id="IPR023827">
    <property type="entry name" value="Peptidase_S8_Asp-AS"/>
</dbReference>
<evidence type="ECO:0000259" key="9">
    <source>
        <dbReference type="Pfam" id="PF00082"/>
    </source>
</evidence>
<dbReference type="InterPro" id="IPR015500">
    <property type="entry name" value="Peptidase_S8_subtilisin-rel"/>
</dbReference>
<evidence type="ECO:0000256" key="3">
    <source>
        <dbReference type="ARBA" id="ARBA00022801"/>
    </source>
</evidence>
<feature type="active site" description="Charge relay system" evidence="5">
    <location>
        <position position="70"/>
    </location>
</feature>
<keyword evidence="4 5" id="KW-0720">Serine protease</keyword>
<dbReference type="InterPro" id="IPR000209">
    <property type="entry name" value="Peptidase_S8/S53_dom"/>
</dbReference>
<dbReference type="PROSITE" id="PS00138">
    <property type="entry name" value="SUBTILASE_SER"/>
    <property type="match status" value="1"/>
</dbReference>
<gene>
    <name evidence="10" type="ORF">ESA94_16550</name>
</gene>
<reference evidence="10 11" key="1">
    <citation type="submission" date="2019-01" db="EMBL/GenBank/DDBJ databases">
        <title>Lacibacter sp. strain TTM-7.</title>
        <authorList>
            <person name="Chen W.-M."/>
        </authorList>
    </citation>
    <scope>NUCLEOTIDE SEQUENCE [LARGE SCALE GENOMIC DNA]</scope>
    <source>
        <strain evidence="10 11">TTM-7</strain>
    </source>
</reference>
<feature type="domain" description="Peptidase S8/S53" evidence="9">
    <location>
        <begin position="63"/>
        <end position="504"/>
    </location>
</feature>
<comment type="caution">
    <text evidence="10">The sequence shown here is derived from an EMBL/GenBank/DDBJ whole genome shotgun (WGS) entry which is preliminary data.</text>
</comment>
<feature type="region of interest" description="Disordered" evidence="7">
    <location>
        <begin position="541"/>
        <end position="566"/>
    </location>
</feature>
<dbReference type="InterPro" id="IPR051048">
    <property type="entry name" value="Peptidase_S8/S53_subtilisin"/>
</dbReference>